<comment type="caution">
    <text evidence="1">The sequence shown here is derived from an EMBL/GenBank/DDBJ whole genome shotgun (WGS) entry which is preliminary data.</text>
</comment>
<accession>A0ABR1T971</accession>
<dbReference type="PANTHER" id="PTHR18901">
    <property type="entry name" value="2-DEOXYGLUCOSE-6-PHOSPHATE PHOSPHATASE 2"/>
    <property type="match status" value="1"/>
</dbReference>
<dbReference type="GeneID" id="92098107"/>
<reference evidence="1 2" key="1">
    <citation type="submission" date="2023-01" db="EMBL/GenBank/DDBJ databases">
        <title>Analysis of 21 Apiospora genomes using comparative genomics revels a genus with tremendous synthesis potential of carbohydrate active enzymes and secondary metabolites.</title>
        <authorList>
            <person name="Sorensen T."/>
        </authorList>
    </citation>
    <scope>NUCLEOTIDE SEQUENCE [LARGE SCALE GENOMIC DNA]</scope>
    <source>
        <strain evidence="1 2">CBS 135458</strain>
    </source>
</reference>
<gene>
    <name evidence="1" type="ORF">PG994_013635</name>
</gene>
<dbReference type="Gene3D" id="1.10.150.240">
    <property type="entry name" value="Putative phosphatase, domain 2"/>
    <property type="match status" value="1"/>
</dbReference>
<name>A0ABR1T971_9PEZI</name>
<dbReference type="Pfam" id="PF00702">
    <property type="entry name" value="Hydrolase"/>
    <property type="match status" value="1"/>
</dbReference>
<sequence length="298" mass="32642">MRAAPRFPAVRACIFDLDGLLINTEDIITAAINRLLVEKYDRPPLTRSVRAQLMGLANSSNGDAFHDWARLPIPREQWARESKEAFRRNFPQCGPLPGAEALVSALSRAFSASGEGGNTEEDSKEMIKLALASGSTAQNYALKTMSSTETQKLLSFFPSDHRVLGDDPRLPSKGSGGRGKPAPDIYLVALQTLNSAAEAAGQKPILPSECLVFEDSVVGVEAGRRAGMRVVWVPHPDMAIEYRGREREVLAGRTGVVKMGGRDDEERRRLGEVDDGWAEMIPSLEHFDYAEYGIDRAS</sequence>
<dbReference type="InterPro" id="IPR006439">
    <property type="entry name" value="HAD-SF_hydro_IA"/>
</dbReference>
<dbReference type="Proteomes" id="UP001480595">
    <property type="component" value="Unassembled WGS sequence"/>
</dbReference>
<dbReference type="SUPFAM" id="SSF56784">
    <property type="entry name" value="HAD-like"/>
    <property type="match status" value="1"/>
</dbReference>
<proteinExistence type="predicted"/>
<dbReference type="InterPro" id="IPR023214">
    <property type="entry name" value="HAD_sf"/>
</dbReference>
<keyword evidence="2" id="KW-1185">Reference proteome</keyword>
<evidence type="ECO:0000313" key="2">
    <source>
        <dbReference type="Proteomes" id="UP001480595"/>
    </source>
</evidence>
<dbReference type="PANTHER" id="PTHR18901:SF42">
    <property type="entry name" value="SUPERFAMILY HYDROLASE, PUTATIVE-RELATED"/>
    <property type="match status" value="1"/>
</dbReference>
<dbReference type="NCBIfam" id="TIGR01509">
    <property type="entry name" value="HAD-SF-IA-v3"/>
    <property type="match status" value="1"/>
</dbReference>
<dbReference type="InterPro" id="IPR023198">
    <property type="entry name" value="PGP-like_dom2"/>
</dbReference>
<evidence type="ECO:0000313" key="1">
    <source>
        <dbReference type="EMBL" id="KAK8043152.1"/>
    </source>
</evidence>
<dbReference type="Gene3D" id="3.40.50.1000">
    <property type="entry name" value="HAD superfamily/HAD-like"/>
    <property type="match status" value="1"/>
</dbReference>
<protein>
    <submittedName>
        <fullName evidence="1">Uncharacterized protein</fullName>
    </submittedName>
</protein>
<organism evidence="1 2">
    <name type="scientific">Apiospora phragmitis</name>
    <dbReference type="NCBI Taxonomy" id="2905665"/>
    <lineage>
        <taxon>Eukaryota</taxon>
        <taxon>Fungi</taxon>
        <taxon>Dikarya</taxon>
        <taxon>Ascomycota</taxon>
        <taxon>Pezizomycotina</taxon>
        <taxon>Sordariomycetes</taxon>
        <taxon>Xylariomycetidae</taxon>
        <taxon>Amphisphaeriales</taxon>
        <taxon>Apiosporaceae</taxon>
        <taxon>Apiospora</taxon>
    </lineage>
</organism>
<dbReference type="EMBL" id="JAQQWL010000013">
    <property type="protein sequence ID" value="KAK8043152.1"/>
    <property type="molecule type" value="Genomic_DNA"/>
</dbReference>
<dbReference type="InterPro" id="IPR036412">
    <property type="entry name" value="HAD-like_sf"/>
</dbReference>
<dbReference type="RefSeq" id="XP_066710005.1">
    <property type="nucleotide sequence ID" value="XM_066865044.1"/>
</dbReference>